<organism evidence="4 5">
    <name type="scientific">Planococcus versutus</name>
    <dbReference type="NCBI Taxonomy" id="1302659"/>
    <lineage>
        <taxon>Bacteria</taxon>
        <taxon>Bacillati</taxon>
        <taxon>Bacillota</taxon>
        <taxon>Bacilli</taxon>
        <taxon>Bacillales</taxon>
        <taxon>Caryophanaceae</taxon>
        <taxon>Planococcus</taxon>
    </lineage>
</organism>
<keyword evidence="5" id="KW-1185">Reference proteome</keyword>
<dbReference type="PANTHER" id="PTHR43658:SF8">
    <property type="entry name" value="17-BETA-HYDROXYSTEROID DEHYDROGENASE 14-RELATED"/>
    <property type="match status" value="1"/>
</dbReference>
<accession>A0A1B1RZX8</accession>
<comment type="similarity">
    <text evidence="1 3">Belongs to the short-chain dehydrogenases/reductases (SDR) family.</text>
</comment>
<sequence length="256" mass="26836">MGFSKVRAVVTGGASGLGEATVRRIVKSGGQAAIFDLNADRAKKIIEELGEKSVIYKETDVTNAEQVERNISETLECFGGINLVVNCAGIGTPGKVLSKGNPIALEQFEKVIKVNLIGSFNVIRVAAAAMQKNEPNEDGERGVIISTASVAAYEGQIGQAAYSASKGGVVSMTLPIARELARDGIRVMAIAPGLMETPMVEGLPEAAIASLSAAVPFPARLGKPDEYAQLVESIVANPMLNGETIRLDGAIRMQPK</sequence>
<evidence type="ECO:0000256" key="2">
    <source>
        <dbReference type="ARBA" id="ARBA00023002"/>
    </source>
</evidence>
<dbReference type="OrthoDB" id="9794138at2"/>
<name>A0A1B1RZX8_9BACL</name>
<dbReference type="PRINTS" id="PR00081">
    <property type="entry name" value="GDHRDH"/>
</dbReference>
<gene>
    <name evidence="4" type="ORF">I858_005535</name>
</gene>
<dbReference type="PANTHER" id="PTHR43658">
    <property type="entry name" value="SHORT-CHAIN DEHYDROGENASE/REDUCTASE"/>
    <property type="match status" value="1"/>
</dbReference>
<dbReference type="SUPFAM" id="SSF51735">
    <property type="entry name" value="NAD(P)-binding Rossmann-fold domains"/>
    <property type="match status" value="1"/>
</dbReference>
<dbReference type="InterPro" id="IPR020904">
    <property type="entry name" value="Sc_DH/Rdtase_CS"/>
</dbReference>
<keyword evidence="2" id="KW-0560">Oxidoreductase</keyword>
<evidence type="ECO:0000256" key="1">
    <source>
        <dbReference type="ARBA" id="ARBA00006484"/>
    </source>
</evidence>
<dbReference type="Pfam" id="PF00106">
    <property type="entry name" value="adh_short"/>
    <property type="match status" value="1"/>
</dbReference>
<proteinExistence type="inferred from homology"/>
<evidence type="ECO:0000313" key="4">
    <source>
        <dbReference type="EMBL" id="ANU26485.1"/>
    </source>
</evidence>
<dbReference type="PRINTS" id="PR00080">
    <property type="entry name" value="SDRFAMILY"/>
</dbReference>
<dbReference type="FunFam" id="3.40.50.720:FF:000215">
    <property type="entry name" value="3-hydroxyacyl-CoA dehydrogenase type-2"/>
    <property type="match status" value="1"/>
</dbReference>
<dbReference type="GO" id="GO:0016491">
    <property type="term" value="F:oxidoreductase activity"/>
    <property type="evidence" value="ECO:0007669"/>
    <property type="project" value="UniProtKB-KW"/>
</dbReference>
<dbReference type="InterPro" id="IPR036291">
    <property type="entry name" value="NAD(P)-bd_dom_sf"/>
</dbReference>
<dbReference type="InterPro" id="IPR002347">
    <property type="entry name" value="SDR_fam"/>
</dbReference>
<protein>
    <submittedName>
        <fullName evidence="4">3-hydroxyacyl-CoA dehydrogenase</fullName>
    </submittedName>
</protein>
<evidence type="ECO:0000256" key="3">
    <source>
        <dbReference type="RuleBase" id="RU000363"/>
    </source>
</evidence>
<dbReference type="Gene3D" id="3.40.50.720">
    <property type="entry name" value="NAD(P)-binding Rossmann-like Domain"/>
    <property type="match status" value="1"/>
</dbReference>
<dbReference type="AlphaFoldDB" id="A0A1B1RZX8"/>
<evidence type="ECO:0000313" key="5">
    <source>
        <dbReference type="Proteomes" id="UP000053354"/>
    </source>
</evidence>
<dbReference type="RefSeq" id="WP_049693948.1">
    <property type="nucleotide sequence ID" value="NZ_CP016540.2"/>
</dbReference>
<dbReference type="STRING" id="1302659.I858_005535"/>
<dbReference type="PROSITE" id="PS00061">
    <property type="entry name" value="ADH_SHORT"/>
    <property type="match status" value="1"/>
</dbReference>
<dbReference type="KEGG" id="pll:I858_005535"/>
<dbReference type="Proteomes" id="UP000053354">
    <property type="component" value="Chromosome"/>
</dbReference>
<dbReference type="CDD" id="cd05371">
    <property type="entry name" value="HSD10-like_SDR_c"/>
    <property type="match status" value="1"/>
</dbReference>
<dbReference type="EMBL" id="CP016540">
    <property type="protein sequence ID" value="ANU26485.1"/>
    <property type="molecule type" value="Genomic_DNA"/>
</dbReference>
<reference evidence="4" key="1">
    <citation type="submission" date="2016-10" db="EMBL/GenBank/DDBJ databases">
        <authorList>
            <person name="See-Too W.S."/>
        </authorList>
    </citation>
    <scope>NUCLEOTIDE SEQUENCE</scope>
    <source>
        <strain evidence="4">L10.15</strain>
    </source>
</reference>